<dbReference type="SUPFAM" id="SSF52540">
    <property type="entry name" value="P-loop containing nucleoside triphosphate hydrolases"/>
    <property type="match status" value="2"/>
</dbReference>
<proteinExistence type="predicted"/>
<dbReference type="InterPro" id="IPR038718">
    <property type="entry name" value="SNF2-like_sf"/>
</dbReference>
<evidence type="ECO:0000259" key="4">
    <source>
        <dbReference type="PROSITE" id="PS51194"/>
    </source>
</evidence>
<dbReference type="CDD" id="cd18793">
    <property type="entry name" value="SF2_C_SNF"/>
    <property type="match status" value="1"/>
</dbReference>
<evidence type="ECO:0000259" key="3">
    <source>
        <dbReference type="PROSITE" id="PS51192"/>
    </source>
</evidence>
<gene>
    <name evidence="5" type="ORF">CCS41_02695</name>
</gene>
<name>A0A2U8I7Z1_9GAMM</name>
<dbReference type="Pfam" id="PF00271">
    <property type="entry name" value="Helicase_C"/>
    <property type="match status" value="1"/>
</dbReference>
<reference evidence="5 6" key="1">
    <citation type="submission" date="2017-05" db="EMBL/GenBank/DDBJ databases">
        <title>Genome sequence of Candidatus Fukatsuia symbiotica and Candidatus Hamiltonella defensa from Acyrthosiphon pisum strain 5D.</title>
        <authorList>
            <person name="Patel V.A."/>
            <person name="Chevignon G."/>
            <person name="Russell J.A."/>
            <person name="Oliver K.M."/>
        </authorList>
    </citation>
    <scope>NUCLEOTIDE SEQUENCE [LARGE SCALE GENOMIC DNA]</scope>
    <source>
        <strain evidence="5 6">5D</strain>
    </source>
</reference>
<sequence length="692" mass="76843">MLRLLQPVNKAAEQSPWIKSLLDSGTLFHPIAWTPAKAHQFLRHIPIFESCGIVVRIPDWWQVRQPPRPQVKVNIGNSVAGLGLNAMLDFDVSLSLDGEEISLAEWKQLLTMSDGLVQLKGRWIELDRKKLESVLEHWKKVQRDAANGNISFIDGMRLLAGAAVEGKSEVALLPDAADWSNVVAGNGLQQALEGLRDPHNIADDLHLGDELQVQLRPYQKEGVRWLWLLNRLGLGGCLADDMGLGKTVQILALLLLAKREGDVKPHLLVLPTSLIGNWQSEITRFAPGLSILIAHPSAIPSEALNALPAECLENVDVVITSYGSLIRLPWLLQTSWSLVVLDEAQAIKNPTAYQTKAAKALKSRVRFVLTGTPVENRLGDLWSLFDFICPGLLGSSKAFSLFIRRLAQDKQQGYAPLRNLVKPYILRRMKSDKRIIADLPDKTEVKTYCVLSRLQASLYGQAIATLVQQIDKVEGIARRGLVLAFLMRFKQICNHPSQWLGDEAYLENNSGKFVRLRELAQDIAARQEKVLVFTQFKEMTAPLAAFLQDIFGCAGLQLHGGIAVKTRKALVDKFQQETGPPFFVLSIKAGGTGLNLTAASHVIHFDRWWNPAVENQATDRAYRIGQKKNVLVHKFICRGTIEERIDTMIENKIGLSNDLLAGGGETLLTEMSNEALLKLVSLDINSTVAEEK</sequence>
<dbReference type="GO" id="GO:0005524">
    <property type="term" value="F:ATP binding"/>
    <property type="evidence" value="ECO:0007669"/>
    <property type="project" value="InterPro"/>
</dbReference>
<feature type="domain" description="Helicase ATP-binding" evidence="3">
    <location>
        <begin position="227"/>
        <end position="391"/>
    </location>
</feature>
<dbReference type="InterPro" id="IPR022138">
    <property type="entry name" value="DUF3670"/>
</dbReference>
<dbReference type="Pfam" id="PF12419">
    <property type="entry name" value="DUF3670"/>
    <property type="match status" value="1"/>
</dbReference>
<dbReference type="InterPro" id="IPR001650">
    <property type="entry name" value="Helicase_C-like"/>
</dbReference>
<keyword evidence="6" id="KW-1185">Reference proteome</keyword>
<dbReference type="SMART" id="SM00487">
    <property type="entry name" value="DEXDc"/>
    <property type="match status" value="1"/>
</dbReference>
<evidence type="ECO:0000256" key="2">
    <source>
        <dbReference type="ARBA" id="ARBA00022806"/>
    </source>
</evidence>
<organism evidence="5 6">
    <name type="scientific">Candidatus Fukatsuia symbiotica</name>
    <dbReference type="NCBI Taxonomy" id="1878942"/>
    <lineage>
        <taxon>Bacteria</taxon>
        <taxon>Pseudomonadati</taxon>
        <taxon>Pseudomonadota</taxon>
        <taxon>Gammaproteobacteria</taxon>
        <taxon>Enterobacterales</taxon>
        <taxon>Yersiniaceae</taxon>
        <taxon>Candidatus Fukatsuia</taxon>
    </lineage>
</organism>
<dbReference type="InterPro" id="IPR000330">
    <property type="entry name" value="SNF2_N"/>
</dbReference>
<dbReference type="OrthoDB" id="9760715at2"/>
<dbReference type="Pfam" id="PF00176">
    <property type="entry name" value="SNF2-rel_dom"/>
    <property type="match status" value="1"/>
</dbReference>
<dbReference type="AlphaFoldDB" id="A0A2U8I7Z1"/>
<keyword evidence="2 5" id="KW-0347">Helicase</keyword>
<evidence type="ECO:0000313" key="5">
    <source>
        <dbReference type="EMBL" id="AWK15302.1"/>
    </source>
</evidence>
<keyword evidence="1" id="KW-0378">Hydrolase</keyword>
<dbReference type="Gene3D" id="3.40.50.300">
    <property type="entry name" value="P-loop containing nucleotide triphosphate hydrolases"/>
    <property type="match status" value="1"/>
</dbReference>
<dbReference type="Proteomes" id="UP000261875">
    <property type="component" value="Chromosome"/>
</dbReference>
<dbReference type="CDD" id="cd18012">
    <property type="entry name" value="DEXQc_arch_SWI2_SNF2"/>
    <property type="match status" value="1"/>
</dbReference>
<feature type="domain" description="Helicase C-terminal" evidence="4">
    <location>
        <begin position="515"/>
        <end position="675"/>
    </location>
</feature>
<accession>A0A2U8I7Z1</accession>
<dbReference type="Gene3D" id="3.40.50.10810">
    <property type="entry name" value="Tandem AAA-ATPase domain"/>
    <property type="match status" value="1"/>
</dbReference>
<dbReference type="PROSITE" id="PS51192">
    <property type="entry name" value="HELICASE_ATP_BIND_1"/>
    <property type="match status" value="1"/>
</dbReference>
<dbReference type="InterPro" id="IPR014001">
    <property type="entry name" value="Helicase_ATP-bd"/>
</dbReference>
<dbReference type="InterPro" id="IPR027417">
    <property type="entry name" value="P-loop_NTPase"/>
</dbReference>
<dbReference type="STRING" id="1878942.GCA_900128755_01618"/>
<keyword evidence="2 5" id="KW-0547">Nucleotide-binding</keyword>
<protein>
    <submittedName>
        <fullName evidence="5">ATP-dependent helicase</fullName>
    </submittedName>
</protein>
<evidence type="ECO:0000256" key="1">
    <source>
        <dbReference type="ARBA" id="ARBA00022801"/>
    </source>
</evidence>
<dbReference type="InterPro" id="IPR049730">
    <property type="entry name" value="SNF2/RAD54-like_C"/>
</dbReference>
<dbReference type="GO" id="GO:0016787">
    <property type="term" value="F:hydrolase activity"/>
    <property type="evidence" value="ECO:0007669"/>
    <property type="project" value="UniProtKB-KW"/>
</dbReference>
<dbReference type="PROSITE" id="PS51194">
    <property type="entry name" value="HELICASE_CTER"/>
    <property type="match status" value="1"/>
</dbReference>
<dbReference type="PANTHER" id="PTHR10799">
    <property type="entry name" value="SNF2/RAD54 HELICASE FAMILY"/>
    <property type="match status" value="1"/>
</dbReference>
<dbReference type="GO" id="GO:0004386">
    <property type="term" value="F:helicase activity"/>
    <property type="evidence" value="ECO:0007669"/>
    <property type="project" value="UniProtKB-KW"/>
</dbReference>
<dbReference type="SMART" id="SM00490">
    <property type="entry name" value="HELICc"/>
    <property type="match status" value="1"/>
</dbReference>
<evidence type="ECO:0000313" key="6">
    <source>
        <dbReference type="Proteomes" id="UP000261875"/>
    </source>
</evidence>
<dbReference type="KEGG" id="fsm:CCS41_02695"/>
<keyword evidence="2 5" id="KW-0067">ATP-binding</keyword>
<dbReference type="EMBL" id="CP021659">
    <property type="protein sequence ID" value="AWK15302.1"/>
    <property type="molecule type" value="Genomic_DNA"/>
</dbReference>